<dbReference type="AlphaFoldDB" id="A0A0P7HX52"/>
<dbReference type="RefSeq" id="WP_054584783.1">
    <property type="nucleotide sequence ID" value="NZ_LGUC01000002.1"/>
</dbReference>
<name>A0A0P7HX52_9EURY</name>
<accession>A0A0P7HX52</accession>
<gene>
    <name evidence="2" type="ORF">SY89_03198</name>
</gene>
<reference evidence="3" key="1">
    <citation type="submission" date="2013-11" db="EMBL/GenBank/DDBJ databases">
        <authorList>
            <person name="Hoang H.T."/>
            <person name="Killian M.L."/>
            <person name="Madson D.M."/>
            <person name="Arruda P.H.E."/>
            <person name="Sun D."/>
            <person name="Schwartz K.J."/>
            <person name="Yoon K."/>
        </authorList>
    </citation>
    <scope>NUCLEOTIDE SEQUENCE [LARGE SCALE GENOMIC DNA]</scope>
    <source>
        <strain evidence="3">CDK2</strain>
    </source>
</reference>
<proteinExistence type="predicted"/>
<dbReference type="Proteomes" id="UP000050535">
    <property type="component" value="Unassembled WGS sequence"/>
</dbReference>
<organism evidence="2 3">
    <name type="scientific">Halolamina pelagica</name>
    <dbReference type="NCBI Taxonomy" id="699431"/>
    <lineage>
        <taxon>Archaea</taxon>
        <taxon>Methanobacteriati</taxon>
        <taxon>Methanobacteriota</taxon>
        <taxon>Stenosarchaea group</taxon>
        <taxon>Halobacteria</taxon>
        <taxon>Halobacteriales</taxon>
        <taxon>Haloferacaceae</taxon>
    </lineage>
</organism>
<evidence type="ECO:0000313" key="3">
    <source>
        <dbReference type="Proteomes" id="UP000050535"/>
    </source>
</evidence>
<dbReference type="PATRIC" id="fig|699431.3.peg.3272"/>
<sequence length="103" mass="11714">MSSNDTKHVQTELNEDEYERFQEFAREHGLSLKEAGHEALIEWIERQQQADPNDPAFTVLDDLEDESLPASAATDAREEDDLVEEWDDSDESFTLADDPSAQS</sequence>
<keyword evidence="3" id="KW-1185">Reference proteome</keyword>
<feature type="compositionally biased region" description="Acidic residues" evidence="1">
    <location>
        <begin position="77"/>
        <end position="91"/>
    </location>
</feature>
<feature type="region of interest" description="Disordered" evidence="1">
    <location>
        <begin position="65"/>
        <end position="103"/>
    </location>
</feature>
<dbReference type="OrthoDB" id="255935at2157"/>
<protein>
    <submittedName>
        <fullName evidence="2">Uncharacterized protein</fullName>
    </submittedName>
</protein>
<dbReference type="STRING" id="699431.SY89_03198"/>
<comment type="caution">
    <text evidence="2">The sequence shown here is derived from an EMBL/GenBank/DDBJ whole genome shotgun (WGS) entry which is preliminary data.</text>
</comment>
<evidence type="ECO:0000313" key="2">
    <source>
        <dbReference type="EMBL" id="KPN28964.1"/>
    </source>
</evidence>
<dbReference type="EMBL" id="LGUC01000002">
    <property type="protein sequence ID" value="KPN28964.1"/>
    <property type="molecule type" value="Genomic_DNA"/>
</dbReference>
<evidence type="ECO:0000256" key="1">
    <source>
        <dbReference type="SAM" id="MobiDB-lite"/>
    </source>
</evidence>